<name>A0A8H4Q7T7_9HYPO</name>
<dbReference type="GO" id="GO:0005801">
    <property type="term" value="C:cis-Golgi network"/>
    <property type="evidence" value="ECO:0007669"/>
    <property type="project" value="InterPro"/>
</dbReference>
<dbReference type="EMBL" id="JAACLJ010000003">
    <property type="protein sequence ID" value="KAF4589263.1"/>
    <property type="molecule type" value="Genomic_DNA"/>
</dbReference>
<dbReference type="GO" id="GO:0006914">
    <property type="term" value="P:autophagy"/>
    <property type="evidence" value="ECO:0007669"/>
    <property type="project" value="TreeGrafter"/>
</dbReference>
<evidence type="ECO:0000256" key="8">
    <source>
        <dbReference type="ARBA" id="ARBA00031339"/>
    </source>
</evidence>
<evidence type="ECO:0000259" key="10">
    <source>
        <dbReference type="Pfam" id="PF04136"/>
    </source>
</evidence>
<keyword evidence="13" id="KW-1185">Reference proteome</keyword>
<dbReference type="PANTHER" id="PTHR13302">
    <property type="entry name" value="CONSERVED OLIGOMERIC GOLGI COMPLEX COMPONENT 3"/>
    <property type="match status" value="1"/>
</dbReference>
<dbReference type="InterPro" id="IPR007265">
    <property type="entry name" value="COG_su3"/>
</dbReference>
<sequence>MYEDSWYSFVSDVAASKPVAAAVAAPPSRRRNESRVQPPEADALPAKLQNDFEDDEATDDDSPPEPELRSRAASLSHLFDGLHLDEAARTKTKLGRADDRRWEALHLFGAARADDIDGPLDDDPQYLENRLLDSSQQNYLLYQDQLTLTERHLDGLIGDANAALDLLSTLSRSFQSVEAQTTSFRSQCEGLLNEQHRLERLADEVGTDLHYYAYLDMATRRLNAPGASRLVEDDGFGDMVTNIDACIGFMNTHASYRERDSYLARYNALLTKALHLLDHGFTARLESISADVGRQIAATKSETARHALAFGRFEEMLADSYALLPNVRKVVSCAYDEYGRPVESSSSLTSVYANSAATMFRTYLVTRDRHLKLMTQHDADEFQKQVKTLSVETACRNYIKQSLDKVYDEDGLFSNIFGIDPAWSSAADSAFQVVKAIHTSMAHPGHLTPLATAVQNVLQTCELQAVCNVVGWLAREYSISESDDDEPPASRRYREYAARLLVDHLWLFTDGAFAAEVARTMTKATVDDAALKTDGVSKSNAFAPVGQAIKLLAMFDQGMPKERSAKNSVVVFNIVRETIRILQRAEARIRSLKTGTDADLFMIQNILMLKNELFSLEIGDIRSQPQSMQHFGRIWDTLSPQNWVGFFSSILGGSLWTRSTPTVTAKTLTAEDMSEQLDELLRQSIYAFTRRWGALMDGAQSRAAGAKPLAKVEAELEGLLRGAFESQPEVVAKLREAIRLNAQAQTDAREAKRGAKRY</sequence>
<evidence type="ECO:0000256" key="6">
    <source>
        <dbReference type="ARBA" id="ARBA00023034"/>
    </source>
</evidence>
<dbReference type="GO" id="GO:0006886">
    <property type="term" value="P:intracellular protein transport"/>
    <property type="evidence" value="ECO:0007669"/>
    <property type="project" value="InterPro"/>
</dbReference>
<keyword evidence="7" id="KW-0472">Membrane</keyword>
<feature type="domain" description="Conserved oligomeric Golgi complex subunit 3 N-terminal" evidence="10">
    <location>
        <begin position="142"/>
        <end position="286"/>
    </location>
</feature>
<comment type="caution">
    <text evidence="12">The sequence shown here is derived from an EMBL/GenBank/DDBJ whole genome shotgun (WGS) entry which is preliminary data.</text>
</comment>
<dbReference type="GO" id="GO:0006891">
    <property type="term" value="P:intra-Golgi vesicle-mediated transport"/>
    <property type="evidence" value="ECO:0007669"/>
    <property type="project" value="TreeGrafter"/>
</dbReference>
<evidence type="ECO:0000256" key="9">
    <source>
        <dbReference type="SAM" id="MobiDB-lite"/>
    </source>
</evidence>
<evidence type="ECO:0000313" key="12">
    <source>
        <dbReference type="EMBL" id="KAF4589263.1"/>
    </source>
</evidence>
<dbReference type="GO" id="GO:0017119">
    <property type="term" value="C:Golgi transport complex"/>
    <property type="evidence" value="ECO:0007669"/>
    <property type="project" value="TreeGrafter"/>
</dbReference>
<dbReference type="GO" id="GO:0000139">
    <property type="term" value="C:Golgi membrane"/>
    <property type="evidence" value="ECO:0007669"/>
    <property type="project" value="UniProtKB-SubCell"/>
</dbReference>
<dbReference type="GO" id="GO:0007030">
    <property type="term" value="P:Golgi organization"/>
    <property type="evidence" value="ECO:0007669"/>
    <property type="project" value="TreeGrafter"/>
</dbReference>
<evidence type="ECO:0000256" key="3">
    <source>
        <dbReference type="ARBA" id="ARBA00020976"/>
    </source>
</evidence>
<dbReference type="OrthoDB" id="296793at2759"/>
<dbReference type="AlphaFoldDB" id="A0A8H4Q7T7"/>
<evidence type="ECO:0000259" key="11">
    <source>
        <dbReference type="Pfam" id="PF20671"/>
    </source>
</evidence>
<keyword evidence="5" id="KW-0653">Protein transport</keyword>
<dbReference type="InterPro" id="IPR048685">
    <property type="entry name" value="COG3_C"/>
</dbReference>
<dbReference type="Pfam" id="PF04136">
    <property type="entry name" value="COG3_N"/>
    <property type="match status" value="1"/>
</dbReference>
<feature type="compositionally biased region" description="Acidic residues" evidence="9">
    <location>
        <begin position="51"/>
        <end position="64"/>
    </location>
</feature>
<feature type="region of interest" description="Disordered" evidence="9">
    <location>
        <begin position="18"/>
        <end position="69"/>
    </location>
</feature>
<evidence type="ECO:0000256" key="5">
    <source>
        <dbReference type="ARBA" id="ARBA00022927"/>
    </source>
</evidence>
<evidence type="ECO:0000256" key="2">
    <source>
        <dbReference type="ARBA" id="ARBA00009936"/>
    </source>
</evidence>
<evidence type="ECO:0000256" key="4">
    <source>
        <dbReference type="ARBA" id="ARBA00022448"/>
    </source>
</evidence>
<dbReference type="InterPro" id="IPR048320">
    <property type="entry name" value="COG3_N"/>
</dbReference>
<feature type="domain" description="Conserved oligomeric Golgi complex subunit 3 C-terminal" evidence="11">
    <location>
        <begin position="306"/>
        <end position="631"/>
    </location>
</feature>
<evidence type="ECO:0000256" key="7">
    <source>
        <dbReference type="ARBA" id="ARBA00023136"/>
    </source>
</evidence>
<gene>
    <name evidence="12" type="ORF">GQ602_003152</name>
</gene>
<dbReference type="Pfam" id="PF20671">
    <property type="entry name" value="COG3_C"/>
    <property type="match status" value="1"/>
</dbReference>
<comment type="subcellular location">
    <subcellularLocation>
        <location evidence="1">Golgi apparatus membrane</location>
        <topology evidence="1">Peripheral membrane protein</topology>
    </subcellularLocation>
</comment>
<dbReference type="Proteomes" id="UP000562929">
    <property type="component" value="Unassembled WGS sequence"/>
</dbReference>
<reference evidence="12 13" key="1">
    <citation type="journal article" date="2020" name="G3 (Bethesda)">
        <title>Genetic Underpinnings of Host Manipulation by Ophiocordyceps as Revealed by Comparative Transcriptomics.</title>
        <authorList>
            <person name="Will I."/>
            <person name="Das B."/>
            <person name="Trinh T."/>
            <person name="Brachmann A."/>
            <person name="Ohm R.A."/>
            <person name="de Bekker C."/>
        </authorList>
    </citation>
    <scope>NUCLEOTIDE SEQUENCE [LARGE SCALE GENOMIC DNA]</scope>
    <source>
        <strain evidence="12 13">EC05</strain>
    </source>
</reference>
<organism evidence="12 13">
    <name type="scientific">Ophiocordyceps camponoti-floridani</name>
    <dbReference type="NCBI Taxonomy" id="2030778"/>
    <lineage>
        <taxon>Eukaryota</taxon>
        <taxon>Fungi</taxon>
        <taxon>Dikarya</taxon>
        <taxon>Ascomycota</taxon>
        <taxon>Pezizomycotina</taxon>
        <taxon>Sordariomycetes</taxon>
        <taxon>Hypocreomycetidae</taxon>
        <taxon>Hypocreales</taxon>
        <taxon>Ophiocordycipitaceae</taxon>
        <taxon>Ophiocordyceps</taxon>
    </lineage>
</organism>
<evidence type="ECO:0000256" key="1">
    <source>
        <dbReference type="ARBA" id="ARBA00004395"/>
    </source>
</evidence>
<dbReference type="PANTHER" id="PTHR13302:SF8">
    <property type="entry name" value="CONSERVED OLIGOMERIC GOLGI COMPLEX SUBUNIT 3"/>
    <property type="match status" value="1"/>
</dbReference>
<protein>
    <recommendedName>
        <fullName evidence="3">Conserved oligomeric Golgi complex subunit 3</fullName>
    </recommendedName>
    <alternativeName>
        <fullName evidence="8">Component of oligomeric Golgi complex 3</fullName>
    </alternativeName>
</protein>
<feature type="compositionally biased region" description="Low complexity" evidence="9">
    <location>
        <begin position="18"/>
        <end position="27"/>
    </location>
</feature>
<keyword evidence="4" id="KW-0813">Transport</keyword>
<accession>A0A8H4Q7T7</accession>
<keyword evidence="6" id="KW-0333">Golgi apparatus</keyword>
<proteinExistence type="inferred from homology"/>
<evidence type="ECO:0000313" key="13">
    <source>
        <dbReference type="Proteomes" id="UP000562929"/>
    </source>
</evidence>
<comment type="similarity">
    <text evidence="2">Belongs to the COG3 family.</text>
</comment>